<dbReference type="EMBL" id="KY774314">
    <property type="protein sequence ID" value="ART31038.1"/>
    <property type="molecule type" value="Genomic_DNA"/>
</dbReference>
<organism evidence="2">
    <name type="scientific">Utricularia reniformis</name>
    <dbReference type="NCBI Taxonomy" id="192314"/>
    <lineage>
        <taxon>Eukaryota</taxon>
        <taxon>Viridiplantae</taxon>
        <taxon>Streptophyta</taxon>
        <taxon>Embryophyta</taxon>
        <taxon>Tracheophyta</taxon>
        <taxon>Spermatophyta</taxon>
        <taxon>Magnoliopsida</taxon>
        <taxon>eudicotyledons</taxon>
        <taxon>Gunneridae</taxon>
        <taxon>Pentapetalae</taxon>
        <taxon>asterids</taxon>
        <taxon>lamiids</taxon>
        <taxon>Lamiales</taxon>
        <taxon>Lentibulariaceae</taxon>
        <taxon>Utricularia</taxon>
    </lineage>
</organism>
<feature type="region of interest" description="Disordered" evidence="1">
    <location>
        <begin position="37"/>
        <end position="61"/>
    </location>
</feature>
<feature type="compositionally biased region" description="Low complexity" evidence="1">
    <location>
        <begin position="37"/>
        <end position="47"/>
    </location>
</feature>
<evidence type="ECO:0000256" key="1">
    <source>
        <dbReference type="SAM" id="MobiDB-lite"/>
    </source>
</evidence>
<dbReference type="AlphaFoldDB" id="A0A1Y0B0Y2"/>
<geneLocation type="mitochondrion" evidence="2"/>
<keyword evidence="2" id="KW-0496">Mitochondrion</keyword>
<proteinExistence type="predicted"/>
<reference evidence="2" key="1">
    <citation type="submission" date="2017-03" db="EMBL/GenBank/DDBJ databases">
        <title>The mitochondrial genome of the carnivorous plant Utricularia reniformis (Lentibulariaceae): structure, comparative analysis and evolutionary landmarks.</title>
        <authorList>
            <person name="Silva S.R."/>
            <person name="Alvarenga D.O."/>
            <person name="Michael T.P."/>
            <person name="Miranda V.F.O."/>
            <person name="Varani A.M."/>
        </authorList>
    </citation>
    <scope>NUCLEOTIDE SEQUENCE</scope>
</reference>
<accession>A0A1Y0B0Y2</accession>
<evidence type="ECO:0000313" key="2">
    <source>
        <dbReference type="EMBL" id="ART31038.1"/>
    </source>
</evidence>
<protein>
    <submittedName>
        <fullName evidence="2">Uncharacterized protein</fullName>
    </submittedName>
</protein>
<name>A0A1Y0B0Y2_9LAMI</name>
<sequence length="61" mass="6952">MVLLSIFTTWYSSSFDPCTQLRRINLPRGRLVEMESAEASSNAVSESQTNPLSNRVQRKTF</sequence>
<gene>
    <name evidence="2" type="ORF">AEK19_MT0799</name>
</gene>